<evidence type="ECO:0000259" key="11">
    <source>
        <dbReference type="SMART" id="SM00387"/>
    </source>
</evidence>
<dbReference type="SMART" id="SM00028">
    <property type="entry name" value="TPR"/>
    <property type="match status" value="3"/>
</dbReference>
<sequence>MRLRYFLLWVIVGMTVSADAQHERVADSLLGRADSYIFVQLDTFQRLSRQAVREARLGSDSFLLAESYEFLGNYYAEMGARDSVIHYLELARGLYVKDSSRFAGYYALSIEATVAQARGDDPAALRSSFALMEECERTDDQLCLADAYWQIGSVFYYQDLQEDAVKYSQEALRLLAEDTDTLFYASCLIEYSESLRRLDDLPAARQSLILARDLLADYDVPVLLAELYLHAGANHLQEELLDLADQSLGLSLRLAQQTGAHLTEALALGYTGRVYLQRRDFPAAIAYLRRSLVQSERIADRTYLIEQQRYLAEAYAAEGRYDSAFYYSSVAERNYRLSVQQDHDEQIASLQVSFETAEKERKIEEQRTELRGQRKQLYGVIGVAILLLTLGLLLTVLARRLRRRGNENLQLVAQKETLINEIHHRVKNNLQVISSLLQLQIRGLQAGDDRARMALLESQARVEAMGLIHQRLYQEGRDFNQVQVADYLRELGTSLVDTYRLHQRVRLDFDIEDTTLDVDLAISLGLIVNELISNSLKHAFPDGGSGTITIRLYRLNKDLVLQVSDDGPARSTSVRQHQEYSFGTKLIDLLSRKLNGSIDTSITDSYRTEIRFPHTSL</sequence>
<dbReference type="PROSITE" id="PS50005">
    <property type="entry name" value="TPR"/>
    <property type="match status" value="1"/>
</dbReference>
<evidence type="ECO:0000256" key="1">
    <source>
        <dbReference type="ARBA" id="ARBA00000085"/>
    </source>
</evidence>
<keyword evidence="6" id="KW-0418">Kinase</keyword>
<dbReference type="InterPro" id="IPR003594">
    <property type="entry name" value="HATPase_dom"/>
</dbReference>
<evidence type="ECO:0000256" key="7">
    <source>
        <dbReference type="ARBA" id="ARBA00022840"/>
    </source>
</evidence>
<keyword evidence="8" id="KW-0802">TPR repeat</keyword>
<keyword evidence="10" id="KW-0812">Transmembrane</keyword>
<feature type="coiled-coil region" evidence="9">
    <location>
        <begin position="347"/>
        <end position="376"/>
    </location>
</feature>
<dbReference type="InterPro" id="IPR011495">
    <property type="entry name" value="Sig_transdc_His_kin_sub2_dim/P"/>
</dbReference>
<dbReference type="EC" id="2.7.13.3" evidence="2"/>
<feature type="domain" description="Histidine kinase/HSP90-like ATPase" evidence="11">
    <location>
        <begin position="519"/>
        <end position="616"/>
    </location>
</feature>
<dbReference type="InterPro" id="IPR036890">
    <property type="entry name" value="HATPase_C_sf"/>
</dbReference>
<dbReference type="Pfam" id="PF02518">
    <property type="entry name" value="HATPase_c"/>
    <property type="match status" value="1"/>
</dbReference>
<dbReference type="Gene3D" id="3.30.450.20">
    <property type="entry name" value="PAS domain"/>
    <property type="match status" value="1"/>
</dbReference>
<evidence type="ECO:0000256" key="9">
    <source>
        <dbReference type="SAM" id="Coils"/>
    </source>
</evidence>
<comment type="catalytic activity">
    <reaction evidence="1">
        <text>ATP + protein L-histidine = ADP + protein N-phospho-L-histidine.</text>
        <dbReference type="EC" id="2.7.13.3"/>
    </reaction>
</comment>
<dbReference type="Gene3D" id="1.25.40.10">
    <property type="entry name" value="Tetratricopeptide repeat domain"/>
    <property type="match status" value="1"/>
</dbReference>
<dbReference type="PANTHER" id="PTHR41523:SF8">
    <property type="entry name" value="ETHYLENE RESPONSE SENSOR PROTEIN"/>
    <property type="match status" value="1"/>
</dbReference>
<organism evidence="12 13">
    <name type="scientific">Neolewinella maritima</name>
    <dbReference type="NCBI Taxonomy" id="1383882"/>
    <lineage>
        <taxon>Bacteria</taxon>
        <taxon>Pseudomonadati</taxon>
        <taxon>Bacteroidota</taxon>
        <taxon>Saprospiria</taxon>
        <taxon>Saprospirales</taxon>
        <taxon>Lewinellaceae</taxon>
        <taxon>Neolewinella</taxon>
    </lineage>
</organism>
<accession>A0ABM9AXL2</accession>
<keyword evidence="7" id="KW-0067">ATP-binding</keyword>
<evidence type="ECO:0000313" key="12">
    <source>
        <dbReference type="EMBL" id="CAH0999247.1"/>
    </source>
</evidence>
<dbReference type="EMBL" id="CAKLPZ010000001">
    <property type="protein sequence ID" value="CAH0999247.1"/>
    <property type="molecule type" value="Genomic_DNA"/>
</dbReference>
<keyword evidence="4" id="KW-0808">Transferase</keyword>
<dbReference type="PANTHER" id="PTHR41523">
    <property type="entry name" value="TWO-COMPONENT SYSTEM SENSOR PROTEIN"/>
    <property type="match status" value="1"/>
</dbReference>
<dbReference type="RefSeq" id="WP_238749437.1">
    <property type="nucleotide sequence ID" value="NZ_CAKLPZ010000001.1"/>
</dbReference>
<evidence type="ECO:0000256" key="8">
    <source>
        <dbReference type="PROSITE-ProRule" id="PRU00339"/>
    </source>
</evidence>
<dbReference type="SUPFAM" id="SSF55874">
    <property type="entry name" value="ATPase domain of HSP90 chaperone/DNA topoisomerase II/histidine kinase"/>
    <property type="match status" value="1"/>
</dbReference>
<gene>
    <name evidence="12" type="ORF">LEM8419_00544</name>
</gene>
<dbReference type="SMART" id="SM00387">
    <property type="entry name" value="HATPase_c"/>
    <property type="match status" value="1"/>
</dbReference>
<evidence type="ECO:0000256" key="2">
    <source>
        <dbReference type="ARBA" id="ARBA00012438"/>
    </source>
</evidence>
<dbReference type="InterPro" id="IPR019734">
    <property type="entry name" value="TPR_rpt"/>
</dbReference>
<name>A0ABM9AXL2_9BACT</name>
<keyword evidence="13" id="KW-1185">Reference proteome</keyword>
<keyword evidence="10" id="KW-1133">Transmembrane helix</keyword>
<reference evidence="12" key="1">
    <citation type="submission" date="2021-12" db="EMBL/GenBank/DDBJ databases">
        <authorList>
            <person name="Rodrigo-Torres L."/>
            <person name="Arahal R. D."/>
            <person name="Lucena T."/>
        </authorList>
    </citation>
    <scope>NUCLEOTIDE SEQUENCE</scope>
    <source>
        <strain evidence="12">CECT 8419</strain>
    </source>
</reference>
<evidence type="ECO:0000256" key="5">
    <source>
        <dbReference type="ARBA" id="ARBA00022741"/>
    </source>
</evidence>
<dbReference type="Pfam" id="PF07568">
    <property type="entry name" value="HisKA_2"/>
    <property type="match status" value="1"/>
</dbReference>
<keyword evidence="9" id="KW-0175">Coiled coil</keyword>
<comment type="caution">
    <text evidence="12">The sequence shown here is derived from an EMBL/GenBank/DDBJ whole genome shotgun (WGS) entry which is preliminary data.</text>
</comment>
<feature type="repeat" description="TPR" evidence="8">
    <location>
        <begin position="145"/>
        <end position="178"/>
    </location>
</feature>
<dbReference type="Gene3D" id="3.30.565.10">
    <property type="entry name" value="Histidine kinase-like ATPase, C-terminal domain"/>
    <property type="match status" value="1"/>
</dbReference>
<keyword evidence="3" id="KW-0597">Phosphoprotein</keyword>
<evidence type="ECO:0000256" key="3">
    <source>
        <dbReference type="ARBA" id="ARBA00022553"/>
    </source>
</evidence>
<evidence type="ECO:0000256" key="10">
    <source>
        <dbReference type="SAM" id="Phobius"/>
    </source>
</evidence>
<evidence type="ECO:0000256" key="4">
    <source>
        <dbReference type="ARBA" id="ARBA00022679"/>
    </source>
</evidence>
<keyword evidence="5" id="KW-0547">Nucleotide-binding</keyword>
<dbReference type="SUPFAM" id="SSF48452">
    <property type="entry name" value="TPR-like"/>
    <property type="match status" value="1"/>
</dbReference>
<feature type="transmembrane region" description="Helical" evidence="10">
    <location>
        <begin position="377"/>
        <end position="398"/>
    </location>
</feature>
<proteinExistence type="predicted"/>
<evidence type="ECO:0000313" key="13">
    <source>
        <dbReference type="Proteomes" id="UP000837803"/>
    </source>
</evidence>
<dbReference type="Proteomes" id="UP000837803">
    <property type="component" value="Unassembled WGS sequence"/>
</dbReference>
<evidence type="ECO:0000256" key="6">
    <source>
        <dbReference type="ARBA" id="ARBA00022777"/>
    </source>
</evidence>
<dbReference type="InterPro" id="IPR011990">
    <property type="entry name" value="TPR-like_helical_dom_sf"/>
</dbReference>
<protein>
    <recommendedName>
        <fullName evidence="2">histidine kinase</fullName>
        <ecNumber evidence="2">2.7.13.3</ecNumber>
    </recommendedName>
</protein>
<keyword evidence="10" id="KW-0472">Membrane</keyword>